<name>A0A8B9BX90_9AVES</name>
<dbReference type="Proteomes" id="UP000694426">
    <property type="component" value="Unplaced"/>
</dbReference>
<evidence type="ECO:0000313" key="5">
    <source>
        <dbReference type="Ensembl" id="ENSABRP00000010913.1"/>
    </source>
</evidence>
<dbReference type="PROSITE" id="PS50041">
    <property type="entry name" value="C_TYPE_LECTIN_2"/>
    <property type="match status" value="1"/>
</dbReference>
<proteinExistence type="predicted"/>
<dbReference type="SMART" id="SM00034">
    <property type="entry name" value="CLECT"/>
    <property type="match status" value="1"/>
</dbReference>
<dbReference type="PANTHER" id="PTHR46784:SF1">
    <property type="entry name" value="KILLER CELL LECTIN-LIKE RECEPTOR SUBFAMILY B MEMBER 1"/>
    <property type="match status" value="1"/>
</dbReference>
<dbReference type="GO" id="GO:0005886">
    <property type="term" value="C:plasma membrane"/>
    <property type="evidence" value="ECO:0007669"/>
    <property type="project" value="TreeGrafter"/>
</dbReference>
<dbReference type="InterPro" id="IPR001304">
    <property type="entry name" value="C-type_lectin-like"/>
</dbReference>
<evidence type="ECO:0000259" key="4">
    <source>
        <dbReference type="PROSITE" id="PS50041"/>
    </source>
</evidence>
<evidence type="ECO:0000256" key="3">
    <source>
        <dbReference type="SAM" id="Phobius"/>
    </source>
</evidence>
<dbReference type="Gene3D" id="3.10.100.10">
    <property type="entry name" value="Mannose-Binding Protein A, subunit A"/>
    <property type="match status" value="1"/>
</dbReference>
<keyword evidence="6" id="KW-1185">Reference proteome</keyword>
<keyword evidence="3" id="KW-0472">Membrane</keyword>
<dbReference type="GO" id="GO:0038023">
    <property type="term" value="F:signaling receptor activity"/>
    <property type="evidence" value="ECO:0007669"/>
    <property type="project" value="TreeGrafter"/>
</dbReference>
<dbReference type="GO" id="GO:0042269">
    <property type="term" value="P:regulation of natural killer cell mediated cytotoxicity"/>
    <property type="evidence" value="ECO:0007669"/>
    <property type="project" value="TreeGrafter"/>
</dbReference>
<dbReference type="GO" id="GO:0009986">
    <property type="term" value="C:cell surface"/>
    <property type="evidence" value="ECO:0007669"/>
    <property type="project" value="TreeGrafter"/>
</dbReference>
<dbReference type="InterPro" id="IPR051527">
    <property type="entry name" value="KLR_subfamily_B"/>
</dbReference>
<keyword evidence="3" id="KW-0812">Transmembrane</keyword>
<feature type="transmembrane region" description="Helical" evidence="3">
    <location>
        <begin position="76"/>
        <end position="97"/>
    </location>
</feature>
<sequence length="297" mass="33854">MSENLIYADLNLTESRRSRLQKDINVQDSTYAELNVQSLDTSAVASYASFVPSGQTDITNFKDSRRGKNCCSRTHIGILIAVIILLLVLGVGLTFLYHPTTSSPQDRETLSMTYDKAQDCPQHWKRNGKKCYFFSQTAERKNWKAFHDECTGMHSELVTIDNKKELDYLISQSTNHYYLLGLQYNESKKNWEWINGREHSTDMFNITGPITGPPDYFCTVVGFGEVSTAPCYESSTTKNMCEKGASISEKAEEERQKTDSNTLPSLAHFLLREVSKTGWMSLWKNLNFYTLGTWMTC</sequence>
<dbReference type="GeneTree" id="ENSGT00960000189377"/>
<dbReference type="Ensembl" id="ENSABRT00000015618.1">
    <property type="protein sequence ID" value="ENSABRP00000010913.1"/>
    <property type="gene ID" value="ENSABRG00000009819.1"/>
</dbReference>
<accession>A0A8B9BX90</accession>
<keyword evidence="1 3" id="KW-1133">Transmembrane helix</keyword>
<keyword evidence="2" id="KW-1015">Disulfide bond</keyword>
<evidence type="ECO:0000256" key="1">
    <source>
        <dbReference type="ARBA" id="ARBA00022989"/>
    </source>
</evidence>
<dbReference type="AlphaFoldDB" id="A0A8B9BX90"/>
<protein>
    <recommendedName>
        <fullName evidence="4">C-type lectin domain-containing protein</fullName>
    </recommendedName>
</protein>
<organism evidence="5 6">
    <name type="scientific">Anser brachyrhynchus</name>
    <name type="common">Pink-footed goose</name>
    <dbReference type="NCBI Taxonomy" id="132585"/>
    <lineage>
        <taxon>Eukaryota</taxon>
        <taxon>Metazoa</taxon>
        <taxon>Chordata</taxon>
        <taxon>Craniata</taxon>
        <taxon>Vertebrata</taxon>
        <taxon>Euteleostomi</taxon>
        <taxon>Archelosauria</taxon>
        <taxon>Archosauria</taxon>
        <taxon>Dinosauria</taxon>
        <taxon>Saurischia</taxon>
        <taxon>Theropoda</taxon>
        <taxon>Coelurosauria</taxon>
        <taxon>Aves</taxon>
        <taxon>Neognathae</taxon>
        <taxon>Galloanserae</taxon>
        <taxon>Anseriformes</taxon>
        <taxon>Anatidae</taxon>
        <taxon>Anserinae</taxon>
        <taxon>Anser</taxon>
    </lineage>
</organism>
<dbReference type="InterPro" id="IPR016187">
    <property type="entry name" value="CTDL_fold"/>
</dbReference>
<reference evidence="5" key="1">
    <citation type="submission" date="2025-08" db="UniProtKB">
        <authorList>
            <consortium name="Ensembl"/>
        </authorList>
    </citation>
    <scope>IDENTIFICATION</scope>
</reference>
<dbReference type="SUPFAM" id="SSF56436">
    <property type="entry name" value="C-type lectin-like"/>
    <property type="match status" value="1"/>
</dbReference>
<evidence type="ECO:0000256" key="2">
    <source>
        <dbReference type="ARBA" id="ARBA00023157"/>
    </source>
</evidence>
<reference evidence="5" key="2">
    <citation type="submission" date="2025-09" db="UniProtKB">
        <authorList>
            <consortium name="Ensembl"/>
        </authorList>
    </citation>
    <scope>IDENTIFICATION</scope>
</reference>
<dbReference type="InterPro" id="IPR016186">
    <property type="entry name" value="C-type_lectin-like/link_sf"/>
</dbReference>
<dbReference type="Pfam" id="PF00059">
    <property type="entry name" value="Lectin_C"/>
    <property type="match status" value="1"/>
</dbReference>
<feature type="domain" description="C-type lectin" evidence="4">
    <location>
        <begin position="127"/>
        <end position="231"/>
    </location>
</feature>
<dbReference type="PANTHER" id="PTHR46784">
    <property type="entry name" value="KILLER CELL LECTIN-LIKE RECEPTOR SUBFAMILY B MEMBER 1"/>
    <property type="match status" value="1"/>
</dbReference>
<evidence type="ECO:0000313" key="6">
    <source>
        <dbReference type="Proteomes" id="UP000694426"/>
    </source>
</evidence>